<dbReference type="GO" id="GO:0005737">
    <property type="term" value="C:cytoplasm"/>
    <property type="evidence" value="ECO:0007669"/>
    <property type="project" value="TreeGrafter"/>
</dbReference>
<dbReference type="InterPro" id="IPR039103">
    <property type="entry name" value="Spd-2/CEP192"/>
</dbReference>
<dbReference type="Gene3D" id="2.60.40.10">
    <property type="entry name" value="Immunoglobulins"/>
    <property type="match status" value="3"/>
</dbReference>
<dbReference type="Pfam" id="PF22065">
    <property type="entry name" value="Cep192_D7"/>
    <property type="match status" value="1"/>
</dbReference>
<dbReference type="GO" id="GO:0019901">
    <property type="term" value="F:protein kinase binding"/>
    <property type="evidence" value="ECO:0007669"/>
    <property type="project" value="TreeGrafter"/>
</dbReference>
<keyword evidence="6" id="KW-1185">Reference proteome</keyword>
<dbReference type="GO" id="GO:0090307">
    <property type="term" value="P:mitotic spindle assembly"/>
    <property type="evidence" value="ECO:0007669"/>
    <property type="project" value="TreeGrafter"/>
</dbReference>
<name>A0A8C4ZL91_GADMO</name>
<dbReference type="InterPro" id="IPR054092">
    <property type="entry name" value="Cep192-like_D6"/>
</dbReference>
<evidence type="ECO:0008006" key="7">
    <source>
        <dbReference type="Google" id="ProtNLM"/>
    </source>
</evidence>
<dbReference type="InterPro" id="IPR054088">
    <property type="entry name" value="Cep192-like_D8"/>
</dbReference>
<dbReference type="PANTHER" id="PTHR16029">
    <property type="entry name" value="CENTROSOMAL PROTEIN OF 192 KDA"/>
    <property type="match status" value="1"/>
</dbReference>
<dbReference type="GO" id="GO:0090222">
    <property type="term" value="P:centrosome-templated microtubule nucleation"/>
    <property type="evidence" value="ECO:0007669"/>
    <property type="project" value="InterPro"/>
</dbReference>
<evidence type="ECO:0000259" key="4">
    <source>
        <dbReference type="Pfam" id="PF22076"/>
    </source>
</evidence>
<organism evidence="5 6">
    <name type="scientific">Gadus morhua</name>
    <name type="common">Atlantic cod</name>
    <dbReference type="NCBI Taxonomy" id="8049"/>
    <lineage>
        <taxon>Eukaryota</taxon>
        <taxon>Metazoa</taxon>
        <taxon>Chordata</taxon>
        <taxon>Craniata</taxon>
        <taxon>Vertebrata</taxon>
        <taxon>Euteleostomi</taxon>
        <taxon>Actinopterygii</taxon>
        <taxon>Neopterygii</taxon>
        <taxon>Teleostei</taxon>
        <taxon>Neoteleostei</taxon>
        <taxon>Acanthomorphata</taxon>
        <taxon>Zeiogadaria</taxon>
        <taxon>Gadariae</taxon>
        <taxon>Gadiformes</taxon>
        <taxon>Gadoidei</taxon>
        <taxon>Gadidae</taxon>
        <taxon>Gadus</taxon>
    </lineage>
</organism>
<feature type="domain" description="Cep192-like" evidence="4">
    <location>
        <begin position="17"/>
        <end position="117"/>
    </location>
</feature>
<dbReference type="Proteomes" id="UP000694546">
    <property type="component" value="Chromosome 11"/>
</dbReference>
<dbReference type="Pfam" id="PF22066">
    <property type="entry name" value="Cep192_D8"/>
    <property type="match status" value="1"/>
</dbReference>
<sequence length="427" mass="46966">MLKDKARADEEKTGEQGTWSVHPDQLVLTAPTMNVTATTRHVHIRNNSGRGLSFELSWPAHCLTITPQHGLIEPQSHLQILISPNPSLASKTSMLPWSGQIYIQCDGTQKFIKVQIRRDLALDVSPAPAERSLSALAPQAATPLPSLVRPHSQASQPPDLPQSPQALLELGSKTVVFPATPSGESSESVLEVDNGEEEVRWYLSSFAPPYVKGVDNSGDVYRATYTAFRCSRVSGTLGARQKMQVPITFLPRDRGDYAQFWDLECHPLLDPQQKTRFRFQLCGTGVKSGPVEAPQEGDCSLVKTESSIKTRKRTEAAPVKTVPEEAVRKGVYSPQDLYTFPATRLGQSSTLKVNIRNNSSDTHELNFVNPREPFHIKHSKYSLRSQHYLRLPVQFKPSAAGPHAGLLLVQSETSGGLVIQLTGEGLP</sequence>
<evidence type="ECO:0000256" key="1">
    <source>
        <dbReference type="SAM" id="MobiDB-lite"/>
    </source>
</evidence>
<dbReference type="GeneTree" id="ENSGT00510000048187"/>
<dbReference type="Pfam" id="PF22076">
    <property type="entry name" value="Cep192_D6"/>
    <property type="match status" value="1"/>
</dbReference>
<accession>A0A8C4ZL91</accession>
<dbReference type="GO" id="GO:0005814">
    <property type="term" value="C:centriole"/>
    <property type="evidence" value="ECO:0007669"/>
    <property type="project" value="TreeGrafter"/>
</dbReference>
<dbReference type="Ensembl" id="ENSGMOT00000014898.2">
    <property type="protein sequence ID" value="ENSGMOP00000014524.2"/>
    <property type="gene ID" value="ENSGMOG00000013565.2"/>
</dbReference>
<protein>
    <recommendedName>
        <fullName evidence="7">Centrosomal protein of 192 kDa</fullName>
    </recommendedName>
</protein>
<feature type="region of interest" description="Disordered" evidence="1">
    <location>
        <begin position="1"/>
        <end position="23"/>
    </location>
</feature>
<feature type="compositionally biased region" description="Basic and acidic residues" evidence="1">
    <location>
        <begin position="1"/>
        <end position="14"/>
    </location>
</feature>
<reference evidence="5" key="2">
    <citation type="submission" date="2025-09" db="UniProtKB">
        <authorList>
            <consortium name="Ensembl"/>
        </authorList>
    </citation>
    <scope>IDENTIFICATION</scope>
</reference>
<dbReference type="OMA" id="HTIRAMH"/>
<feature type="domain" description="Cep192-like" evidence="3">
    <location>
        <begin position="327"/>
        <end position="425"/>
    </location>
</feature>
<dbReference type="InterPro" id="IPR013783">
    <property type="entry name" value="Ig-like_fold"/>
</dbReference>
<dbReference type="GO" id="GO:0051298">
    <property type="term" value="P:centrosome duplication"/>
    <property type="evidence" value="ECO:0007669"/>
    <property type="project" value="InterPro"/>
</dbReference>
<dbReference type="InterPro" id="IPR054087">
    <property type="entry name" value="Cep192-like_D7"/>
</dbReference>
<evidence type="ECO:0000259" key="3">
    <source>
        <dbReference type="Pfam" id="PF22066"/>
    </source>
</evidence>
<dbReference type="PANTHER" id="PTHR16029:SF11">
    <property type="entry name" value="CENTROSOMAL PROTEIN OF 192 KDA"/>
    <property type="match status" value="1"/>
</dbReference>
<dbReference type="GO" id="GO:0071539">
    <property type="term" value="P:protein localization to centrosome"/>
    <property type="evidence" value="ECO:0007669"/>
    <property type="project" value="InterPro"/>
</dbReference>
<evidence type="ECO:0000259" key="2">
    <source>
        <dbReference type="Pfam" id="PF22065"/>
    </source>
</evidence>
<evidence type="ECO:0000313" key="5">
    <source>
        <dbReference type="Ensembl" id="ENSGMOP00000014524.2"/>
    </source>
</evidence>
<proteinExistence type="predicted"/>
<feature type="domain" description="Cep192-like" evidence="2">
    <location>
        <begin position="164"/>
        <end position="285"/>
    </location>
</feature>
<dbReference type="AlphaFoldDB" id="A0A8C4ZL91"/>
<evidence type="ECO:0000313" key="6">
    <source>
        <dbReference type="Proteomes" id="UP000694546"/>
    </source>
</evidence>
<dbReference type="GO" id="GO:0000242">
    <property type="term" value="C:pericentriolar material"/>
    <property type="evidence" value="ECO:0007669"/>
    <property type="project" value="TreeGrafter"/>
</dbReference>
<reference evidence="5" key="1">
    <citation type="submission" date="2025-08" db="UniProtKB">
        <authorList>
            <consortium name="Ensembl"/>
        </authorList>
    </citation>
    <scope>IDENTIFICATION</scope>
</reference>